<keyword evidence="3" id="KW-1185">Reference proteome</keyword>
<feature type="region of interest" description="Disordered" evidence="1">
    <location>
        <begin position="56"/>
        <end position="98"/>
    </location>
</feature>
<reference evidence="3" key="1">
    <citation type="submission" date="2023-01" db="EMBL/GenBank/DDBJ databases">
        <title>Key to firefly adult light organ development and bioluminescence: homeobox transcription factors regulate luciferase expression and transportation to peroxisome.</title>
        <authorList>
            <person name="Fu X."/>
        </authorList>
    </citation>
    <scope>NUCLEOTIDE SEQUENCE [LARGE SCALE GENOMIC DNA]</scope>
</reference>
<accession>A0AAN7QP85</accession>
<dbReference type="Proteomes" id="UP001353858">
    <property type="component" value="Unassembled WGS sequence"/>
</dbReference>
<evidence type="ECO:0000256" key="1">
    <source>
        <dbReference type="SAM" id="MobiDB-lite"/>
    </source>
</evidence>
<gene>
    <name evidence="2" type="ORF">RN001_003674</name>
</gene>
<dbReference type="AlphaFoldDB" id="A0AAN7QP85"/>
<dbReference type="EMBL" id="JARPUR010000001">
    <property type="protein sequence ID" value="KAK4887403.1"/>
    <property type="molecule type" value="Genomic_DNA"/>
</dbReference>
<name>A0AAN7QP85_9COLE</name>
<evidence type="ECO:0000313" key="2">
    <source>
        <dbReference type="EMBL" id="KAK4887403.1"/>
    </source>
</evidence>
<evidence type="ECO:0000313" key="3">
    <source>
        <dbReference type="Proteomes" id="UP001353858"/>
    </source>
</evidence>
<organism evidence="2 3">
    <name type="scientific">Aquatica leii</name>
    <dbReference type="NCBI Taxonomy" id="1421715"/>
    <lineage>
        <taxon>Eukaryota</taxon>
        <taxon>Metazoa</taxon>
        <taxon>Ecdysozoa</taxon>
        <taxon>Arthropoda</taxon>
        <taxon>Hexapoda</taxon>
        <taxon>Insecta</taxon>
        <taxon>Pterygota</taxon>
        <taxon>Neoptera</taxon>
        <taxon>Endopterygota</taxon>
        <taxon>Coleoptera</taxon>
        <taxon>Polyphaga</taxon>
        <taxon>Elateriformia</taxon>
        <taxon>Elateroidea</taxon>
        <taxon>Lampyridae</taxon>
        <taxon>Luciolinae</taxon>
        <taxon>Aquatica</taxon>
    </lineage>
</organism>
<protein>
    <submittedName>
        <fullName evidence="2">Uncharacterized protein</fullName>
    </submittedName>
</protein>
<proteinExistence type="predicted"/>
<feature type="compositionally biased region" description="Polar residues" evidence="1">
    <location>
        <begin position="319"/>
        <end position="332"/>
    </location>
</feature>
<comment type="caution">
    <text evidence="2">The sequence shown here is derived from an EMBL/GenBank/DDBJ whole genome shotgun (WGS) entry which is preliminary data.</text>
</comment>
<feature type="region of interest" description="Disordered" evidence="1">
    <location>
        <begin position="313"/>
        <end position="332"/>
    </location>
</feature>
<sequence>MLAYILFRINGEVKPSMKKRNYSVKISYDLKEGVKQAHRTCPREEALDRLKERLKKPQQVKETGQSKPAKRIRKKPSISSSSEDIEPESPAYMDSDNSGEFWREFEDGNMNNTEDVDQTVTISSWVLVKYCTKKVIKHFVGMVTESCDEGAAVILPFTDYEKKLMNVLQLSVDGLPSEGDSDHILTGVTLEKVPETAIPAAEVNNDNASSSNSGLMGQQLSCSAEHNGIAVKATSKLNQNQIVELSTPKKLKYYRQDPSITNQSIDVLPDSQMQLRNLPYEIASKKESEHGEHVDVGNTASKWKSWNPQQLKRKVHKSLSGTPRTSGSVTKNSLNNKIDGLTNSRIELIKLQKEIAETEIKCKKGQQGILENEECRRTEEHLQVMSNLNLQHEILLDLHERHKTESNLRQELLLLQIQNQKLEIATKQKRF</sequence>